<dbReference type="AlphaFoldDB" id="A0A9P0D7R9"/>
<feature type="region of interest" description="Disordered" evidence="1">
    <location>
        <begin position="170"/>
        <end position="244"/>
    </location>
</feature>
<feature type="compositionally biased region" description="Polar residues" evidence="1">
    <location>
        <begin position="142"/>
        <end position="153"/>
    </location>
</feature>
<protein>
    <submittedName>
        <fullName evidence="2">Uncharacterized protein</fullName>
    </submittedName>
</protein>
<sequence>MENDLREILREKADKHREYYSSIVGSDNTDVNSGIEQEMARQVLDSSDENYTPNSSTTRNMILEVLEMNDDGILLPNSGNIGSVDKKTRTRRRGVYEIGGTISELAEFKSVKVLRENYLAMLEKTSNQLNEKSNQGDKPLGSSETSENLVKNSESLEKVVEKLEMLTKTGELLVPPSSGYGSGNSDDETDKNWSNPERRSGNSDSAVHSDDEGPITSNWGEKKEQISNEGCQSRSPYSPRCSVDHSNVPSRTIIEAHYVPFPVDRKFSVDIVSEHTSDTFEDSRRHSCFSEGEDQPRYRFWRTPSVVVSDYSDDIMGLTLEDIEYIRSRRENSISPDSSLHSSCSNLNYCGSSLSGLESDYILCQPYRKNSICSTCSTLSDDEDGESLHHKKEKTHFTQLVLLQEHPLPPPTPRRDLVEEAPTIEGALVHPVPIRDPGGGQRRDMSSTRRVCWKCPFVWIMVTLPAMI</sequence>
<dbReference type="OrthoDB" id="338650at2759"/>
<feature type="region of interest" description="Disordered" evidence="1">
    <location>
        <begin position="128"/>
        <end position="153"/>
    </location>
</feature>
<evidence type="ECO:0000313" key="2">
    <source>
        <dbReference type="EMBL" id="CAH1111416.1"/>
    </source>
</evidence>
<proteinExistence type="predicted"/>
<gene>
    <name evidence="2" type="ORF">PSYICH_LOCUS12821</name>
</gene>
<name>A0A9P0D7R9_9CUCU</name>
<feature type="compositionally biased region" description="Polar residues" evidence="1">
    <location>
        <begin position="227"/>
        <end position="236"/>
    </location>
</feature>
<evidence type="ECO:0000313" key="3">
    <source>
        <dbReference type="Proteomes" id="UP001153636"/>
    </source>
</evidence>
<dbReference type="EMBL" id="OV651818">
    <property type="protein sequence ID" value="CAH1111416.1"/>
    <property type="molecule type" value="Genomic_DNA"/>
</dbReference>
<reference evidence="2" key="1">
    <citation type="submission" date="2022-01" db="EMBL/GenBank/DDBJ databases">
        <authorList>
            <person name="King R."/>
        </authorList>
    </citation>
    <scope>NUCLEOTIDE SEQUENCE</scope>
</reference>
<evidence type="ECO:0000256" key="1">
    <source>
        <dbReference type="SAM" id="MobiDB-lite"/>
    </source>
</evidence>
<dbReference type="Proteomes" id="UP001153636">
    <property type="component" value="Chromosome 6"/>
</dbReference>
<feature type="compositionally biased region" description="Basic and acidic residues" evidence="1">
    <location>
        <begin position="196"/>
        <end position="211"/>
    </location>
</feature>
<keyword evidence="3" id="KW-1185">Reference proteome</keyword>
<accession>A0A9P0D7R9</accession>
<organism evidence="2 3">
    <name type="scientific">Psylliodes chrysocephalus</name>
    <dbReference type="NCBI Taxonomy" id="3402493"/>
    <lineage>
        <taxon>Eukaryota</taxon>
        <taxon>Metazoa</taxon>
        <taxon>Ecdysozoa</taxon>
        <taxon>Arthropoda</taxon>
        <taxon>Hexapoda</taxon>
        <taxon>Insecta</taxon>
        <taxon>Pterygota</taxon>
        <taxon>Neoptera</taxon>
        <taxon>Endopterygota</taxon>
        <taxon>Coleoptera</taxon>
        <taxon>Polyphaga</taxon>
        <taxon>Cucujiformia</taxon>
        <taxon>Chrysomeloidea</taxon>
        <taxon>Chrysomelidae</taxon>
        <taxon>Galerucinae</taxon>
        <taxon>Alticini</taxon>
        <taxon>Psylliodes</taxon>
    </lineage>
</organism>